<name>A0AAD2V3Y5_YEREN</name>
<dbReference type="InterPro" id="IPR056920">
    <property type="entry name" value="PRTase-CE"/>
</dbReference>
<protein>
    <recommendedName>
        <fullName evidence="1">PRTase-CE domain-containing protein</fullName>
    </recommendedName>
</protein>
<sequence>MYSNIKVYPVEFIDPSCSFFSGSSPLMNFNEKEHSAEFLSVYTNICKKNNIKLKNSKGRGDNALTYIFHHSTPNNNLALLWYEDENWTYLFKR</sequence>
<accession>A0AAD2V3Y5</accession>
<dbReference type="RefSeq" id="WP_050322370.1">
    <property type="nucleotide sequence ID" value="NZ_CTRB01000024.1"/>
</dbReference>
<dbReference type="Pfam" id="PF24390">
    <property type="entry name" value="PRTase-CE"/>
    <property type="match status" value="1"/>
</dbReference>
<evidence type="ECO:0000259" key="1">
    <source>
        <dbReference type="Pfam" id="PF24390"/>
    </source>
</evidence>
<dbReference type="EMBL" id="ABNAVX010000025">
    <property type="protein sequence ID" value="ELI8103840.1"/>
    <property type="molecule type" value="Genomic_DNA"/>
</dbReference>
<feature type="domain" description="PRTase-CE" evidence="1">
    <location>
        <begin position="2"/>
        <end position="93"/>
    </location>
</feature>
<reference evidence="2" key="1">
    <citation type="submission" date="2023-02" db="EMBL/GenBank/DDBJ databases">
        <authorList>
            <person name="Ashton P.M."/>
            <person name="Dallman T."/>
            <person name="Nair S."/>
            <person name="De Pinna E."/>
            <person name="Peters T."/>
            <person name="Grant K."/>
        </authorList>
    </citation>
    <scope>NUCLEOTIDE SEQUENCE</scope>
    <source>
        <strain evidence="2">01103883</strain>
    </source>
</reference>
<dbReference type="AlphaFoldDB" id="A0AAD2V3Y5"/>
<evidence type="ECO:0000313" key="3">
    <source>
        <dbReference type="Proteomes" id="UP001182355"/>
    </source>
</evidence>
<comment type="caution">
    <text evidence="2">The sequence shown here is derived from an EMBL/GenBank/DDBJ whole genome shotgun (WGS) entry which is preliminary data.</text>
</comment>
<proteinExistence type="predicted"/>
<gene>
    <name evidence="2" type="ORF">RSF11_003581</name>
</gene>
<evidence type="ECO:0000313" key="2">
    <source>
        <dbReference type="EMBL" id="ELI8103840.1"/>
    </source>
</evidence>
<dbReference type="Proteomes" id="UP001182355">
    <property type="component" value="Unassembled WGS sequence"/>
</dbReference>
<organism evidence="2 3">
    <name type="scientific">Yersinia enterocolitica</name>
    <dbReference type="NCBI Taxonomy" id="630"/>
    <lineage>
        <taxon>Bacteria</taxon>
        <taxon>Pseudomonadati</taxon>
        <taxon>Pseudomonadota</taxon>
        <taxon>Gammaproteobacteria</taxon>
        <taxon>Enterobacterales</taxon>
        <taxon>Yersiniaceae</taxon>
        <taxon>Yersinia</taxon>
    </lineage>
</organism>